<dbReference type="CDD" id="cd14707">
    <property type="entry name" value="bZIP_plant_BZIP46"/>
    <property type="match status" value="1"/>
</dbReference>
<dbReference type="FunFam" id="1.20.5.170:FF:000036">
    <property type="entry name" value="ABSCISIC ACID-INSENSITIVE 5-like protein 2"/>
    <property type="match status" value="1"/>
</dbReference>
<dbReference type="EMBL" id="CM010637">
    <property type="protein sequence ID" value="RID40160.1"/>
    <property type="molecule type" value="Genomic_DNA"/>
</dbReference>
<protein>
    <recommendedName>
        <fullName evidence="7">BZIP domain-containing protein</fullName>
    </recommendedName>
</protein>
<evidence type="ECO:0000256" key="2">
    <source>
        <dbReference type="ARBA" id="ARBA00022553"/>
    </source>
</evidence>
<dbReference type="GO" id="GO:0005634">
    <property type="term" value="C:nucleus"/>
    <property type="evidence" value="ECO:0007669"/>
    <property type="project" value="UniProtKB-SubCell"/>
</dbReference>
<feature type="coiled-coil region" evidence="5">
    <location>
        <begin position="224"/>
        <end position="262"/>
    </location>
</feature>
<evidence type="ECO:0000256" key="5">
    <source>
        <dbReference type="SAM" id="Coils"/>
    </source>
</evidence>
<dbReference type="GO" id="GO:0045893">
    <property type="term" value="P:positive regulation of DNA-templated transcription"/>
    <property type="evidence" value="ECO:0007669"/>
    <property type="project" value="InterPro"/>
</dbReference>
<dbReference type="InterPro" id="IPR046347">
    <property type="entry name" value="bZIP_sf"/>
</dbReference>
<keyword evidence="3" id="KW-0238">DNA-binding</keyword>
<dbReference type="SMART" id="SM00338">
    <property type="entry name" value="BRLZ"/>
    <property type="match status" value="1"/>
</dbReference>
<organism evidence="8 9">
    <name type="scientific">Brassica campestris</name>
    <name type="common">Field mustard</name>
    <dbReference type="NCBI Taxonomy" id="3711"/>
    <lineage>
        <taxon>Eukaryota</taxon>
        <taxon>Viridiplantae</taxon>
        <taxon>Streptophyta</taxon>
        <taxon>Embryophyta</taxon>
        <taxon>Tracheophyta</taxon>
        <taxon>Spermatophyta</taxon>
        <taxon>Magnoliopsida</taxon>
        <taxon>eudicotyledons</taxon>
        <taxon>Gunneridae</taxon>
        <taxon>Pentapetalae</taxon>
        <taxon>rosids</taxon>
        <taxon>malvids</taxon>
        <taxon>Brassicales</taxon>
        <taxon>Brassicaceae</taxon>
        <taxon>Brassiceae</taxon>
        <taxon>Brassica</taxon>
    </lineage>
</organism>
<accession>A0A397XNG0</accession>
<dbReference type="SUPFAM" id="SSF57959">
    <property type="entry name" value="Leucine zipper domain"/>
    <property type="match status" value="1"/>
</dbReference>
<dbReference type="PROSITE" id="PS00036">
    <property type="entry name" value="BZIP_BASIC"/>
    <property type="match status" value="1"/>
</dbReference>
<dbReference type="PANTHER" id="PTHR22952">
    <property type="entry name" value="CAMP-RESPONSE ELEMENT BINDING PROTEIN-RELATED"/>
    <property type="match status" value="1"/>
</dbReference>
<feature type="compositionally biased region" description="Low complexity" evidence="6">
    <location>
        <begin position="282"/>
        <end position="297"/>
    </location>
</feature>
<evidence type="ECO:0000313" key="9">
    <source>
        <dbReference type="Proteomes" id="UP000264353"/>
    </source>
</evidence>
<dbReference type="GO" id="GO:0003700">
    <property type="term" value="F:DNA-binding transcription factor activity"/>
    <property type="evidence" value="ECO:0007669"/>
    <property type="project" value="InterPro"/>
</dbReference>
<reference evidence="8 9" key="1">
    <citation type="submission" date="2018-06" db="EMBL/GenBank/DDBJ databases">
        <title>WGS assembly of Brassica rapa FPsc.</title>
        <authorList>
            <person name="Bowman J."/>
            <person name="Kohchi T."/>
            <person name="Yamato K."/>
            <person name="Jenkins J."/>
            <person name="Shu S."/>
            <person name="Ishizaki K."/>
            <person name="Yamaoka S."/>
            <person name="Nishihama R."/>
            <person name="Nakamura Y."/>
            <person name="Berger F."/>
            <person name="Adam C."/>
            <person name="Aki S."/>
            <person name="Althoff F."/>
            <person name="Araki T."/>
            <person name="Arteaga-Vazquez M."/>
            <person name="Balasubrmanian S."/>
            <person name="Bauer D."/>
            <person name="Boehm C."/>
            <person name="Briginshaw L."/>
            <person name="Caballero-Perez J."/>
            <person name="Catarino B."/>
            <person name="Chen F."/>
            <person name="Chiyoda S."/>
            <person name="Chovatia M."/>
            <person name="Davies K."/>
            <person name="Delmans M."/>
            <person name="Demura T."/>
            <person name="Dierschke T."/>
            <person name="Dolan L."/>
            <person name="Dorantes-Acosta A."/>
            <person name="Eklund D."/>
            <person name="Florent S."/>
            <person name="Flores-Sandoval E."/>
            <person name="Fujiyama A."/>
            <person name="Fukuzawa H."/>
            <person name="Galik B."/>
            <person name="Grimanelli D."/>
            <person name="Grimwood J."/>
            <person name="Grossniklaus U."/>
            <person name="Hamada T."/>
            <person name="Haseloff J."/>
            <person name="Hetherington A."/>
            <person name="Higo A."/>
            <person name="Hirakawa Y."/>
            <person name="Hundley H."/>
            <person name="Ikeda Y."/>
            <person name="Inoue K."/>
            <person name="Inoue S."/>
            <person name="Ishida S."/>
            <person name="Jia Q."/>
            <person name="Kakita M."/>
            <person name="Kanazawa T."/>
            <person name="Kawai Y."/>
            <person name="Kawashima T."/>
            <person name="Kennedy M."/>
            <person name="Kinose K."/>
            <person name="Kinoshita T."/>
            <person name="Kohara Y."/>
            <person name="Koide E."/>
            <person name="Komatsu K."/>
            <person name="Kopischke S."/>
            <person name="Kubo M."/>
            <person name="Kyozuka J."/>
            <person name="Lagercrantz U."/>
            <person name="Lin S."/>
            <person name="Lindquist E."/>
            <person name="Lipzen A."/>
            <person name="Lu C."/>
            <person name="Luna E."/>
            <person name="Martienssen R."/>
            <person name="Minamino N."/>
            <person name="Mizutani M."/>
            <person name="Mizutani M."/>
            <person name="Mochizuki N."/>
            <person name="Monte I."/>
            <person name="Mosher R."/>
            <person name="Nagasaki H."/>
            <person name="Nakagami H."/>
            <person name="Naramoto S."/>
            <person name="Nishitani K."/>
            <person name="Ohtani M."/>
            <person name="Okamoto T."/>
            <person name="Okumura M."/>
            <person name="Phillips J."/>
            <person name="Pollak B."/>
            <person name="Reinders A."/>
            <person name="Roevekamp M."/>
            <person name="Sano R."/>
            <person name="Sawa S."/>
            <person name="Schmid M."/>
            <person name="Shirakawa M."/>
            <person name="Solano R."/>
            <person name="Spunde A."/>
            <person name="Suetsugu N."/>
            <person name="Sugano S."/>
            <person name="Sugiyama A."/>
            <person name="Sun R."/>
            <person name="Suzuki Y."/>
            <person name="Takenaka M."/>
            <person name="Takezawa D."/>
            <person name="Tomogane H."/>
            <person name="Tsuzuki M."/>
            <person name="Ueda T."/>
            <person name="Umeda M."/>
            <person name="Ward J."/>
            <person name="Watanabe Y."/>
            <person name="Yazaki K."/>
            <person name="Yokoyama R."/>
            <person name="Yoshitake Y."/>
            <person name="Yotsui I."/>
            <person name="Zachgo S."/>
            <person name="Schmutz J."/>
        </authorList>
    </citation>
    <scope>NUCLEOTIDE SEQUENCE [LARGE SCALE GENOMIC DNA]</scope>
    <source>
        <strain evidence="9">cv. B-3</strain>
    </source>
</reference>
<feature type="compositionally biased region" description="Low complexity" evidence="6">
    <location>
        <begin position="37"/>
        <end position="62"/>
    </location>
</feature>
<proteinExistence type="predicted"/>
<dbReference type="AlphaFoldDB" id="A0A397XNG0"/>
<evidence type="ECO:0000256" key="3">
    <source>
        <dbReference type="ARBA" id="ARBA00023125"/>
    </source>
</evidence>
<sequence>MISSLPCPKKKSTFHNQTPIVSQFSIETEMASFKMMSSSTSRNSDLSRRNSSSASSSPTVRSNHLRRDPHADHSRISFGYGGGNDATLHDYNFASDSLDVDRSNGDRNSVNGGGRKSVDDVWKEIVSGEKKTVMKEEAQDEYMMTLEDFLAQAAEMDGNDDEIDVKIPMSLSGTFDYPMMPQQNNQVEMVEGSTKRKRGRVMVEAMDKAAAQRQKRMIKNRESAARSRERKQAYQVELETLAAKLERENEQLLKEIEEKTRERYKNLMEQLIPVDDEKRKPSSSSSRSLSRSHSLEW</sequence>
<keyword evidence="2" id="KW-0597">Phosphoprotein</keyword>
<feature type="region of interest" description="Disordered" evidence="6">
    <location>
        <begin position="34"/>
        <end position="78"/>
    </location>
</feature>
<comment type="subcellular location">
    <subcellularLocation>
        <location evidence="1">Nucleus</location>
    </subcellularLocation>
</comment>
<evidence type="ECO:0000256" key="1">
    <source>
        <dbReference type="ARBA" id="ARBA00004123"/>
    </source>
</evidence>
<evidence type="ECO:0000313" key="8">
    <source>
        <dbReference type="EMBL" id="RID40160.1"/>
    </source>
</evidence>
<keyword evidence="5" id="KW-0175">Coiled coil</keyword>
<evidence type="ECO:0000256" key="6">
    <source>
        <dbReference type="SAM" id="MobiDB-lite"/>
    </source>
</evidence>
<dbReference type="PANTHER" id="PTHR22952:SF184">
    <property type="entry name" value="G-BOX-BINDING FACTOR 4"/>
    <property type="match status" value="1"/>
</dbReference>
<feature type="compositionally biased region" description="Basic and acidic residues" evidence="6">
    <location>
        <begin position="65"/>
        <end position="75"/>
    </location>
</feature>
<dbReference type="PROSITE" id="PS50217">
    <property type="entry name" value="BZIP"/>
    <property type="match status" value="1"/>
</dbReference>
<feature type="domain" description="BZIP" evidence="7">
    <location>
        <begin position="210"/>
        <end position="262"/>
    </location>
</feature>
<dbReference type="GO" id="GO:0003677">
    <property type="term" value="F:DNA binding"/>
    <property type="evidence" value="ECO:0007669"/>
    <property type="project" value="UniProtKB-KW"/>
</dbReference>
<dbReference type="Gene3D" id="1.20.5.170">
    <property type="match status" value="1"/>
</dbReference>
<dbReference type="InterPro" id="IPR043452">
    <property type="entry name" value="BZIP46-like"/>
</dbReference>
<evidence type="ECO:0000259" key="7">
    <source>
        <dbReference type="PROSITE" id="PS50217"/>
    </source>
</evidence>
<gene>
    <name evidence="8" type="ORF">BRARA_J00223</name>
</gene>
<keyword evidence="4" id="KW-0539">Nucleus</keyword>
<evidence type="ECO:0000256" key="4">
    <source>
        <dbReference type="ARBA" id="ARBA00023242"/>
    </source>
</evidence>
<feature type="region of interest" description="Disordered" evidence="6">
    <location>
        <begin position="97"/>
        <end position="116"/>
    </location>
</feature>
<dbReference type="InterPro" id="IPR004827">
    <property type="entry name" value="bZIP"/>
</dbReference>
<dbReference type="Proteomes" id="UP000264353">
    <property type="component" value="Chromosome A10"/>
</dbReference>
<feature type="region of interest" description="Disordered" evidence="6">
    <location>
        <begin position="267"/>
        <end position="297"/>
    </location>
</feature>
<name>A0A397XNG0_BRACM</name>
<dbReference type="Pfam" id="PF00170">
    <property type="entry name" value="bZIP_1"/>
    <property type="match status" value="1"/>
</dbReference>